<dbReference type="EMBL" id="UZAN01049008">
    <property type="protein sequence ID" value="VDP86986.1"/>
    <property type="molecule type" value="Genomic_DNA"/>
</dbReference>
<gene>
    <name evidence="2" type="ORF">ECPE_LOCUS10398</name>
</gene>
<proteinExistence type="predicted"/>
<feature type="region of interest" description="Disordered" evidence="1">
    <location>
        <begin position="28"/>
        <end position="121"/>
    </location>
</feature>
<dbReference type="AlphaFoldDB" id="A0A183ATW2"/>
<name>A0A183ATW2_9TREM</name>
<reference evidence="4" key="1">
    <citation type="submission" date="2016-06" db="UniProtKB">
        <authorList>
            <consortium name="WormBaseParasite"/>
        </authorList>
    </citation>
    <scope>IDENTIFICATION</scope>
</reference>
<organism evidence="4">
    <name type="scientific">Echinostoma caproni</name>
    <dbReference type="NCBI Taxonomy" id="27848"/>
    <lineage>
        <taxon>Eukaryota</taxon>
        <taxon>Metazoa</taxon>
        <taxon>Spiralia</taxon>
        <taxon>Lophotrochozoa</taxon>
        <taxon>Platyhelminthes</taxon>
        <taxon>Trematoda</taxon>
        <taxon>Digenea</taxon>
        <taxon>Plagiorchiida</taxon>
        <taxon>Echinostomata</taxon>
        <taxon>Echinostomatoidea</taxon>
        <taxon>Echinostomatidae</taxon>
        <taxon>Echinostoma</taxon>
    </lineage>
</organism>
<sequence length="121" mass="14388">MKHKTRPMIKLLINENKLDRVTIQLVRERVDGPDADDEAEAASARPNSRRAQGGARKQRDPEERAEDDDREARADRNEPDRDARRETRRQQRAQLDRDRGDVRRRPRYDLSITWRTQMTNK</sequence>
<evidence type="ECO:0000313" key="2">
    <source>
        <dbReference type="EMBL" id="VDP86986.1"/>
    </source>
</evidence>
<dbReference type="Proteomes" id="UP000272942">
    <property type="component" value="Unassembled WGS sequence"/>
</dbReference>
<keyword evidence="3" id="KW-1185">Reference proteome</keyword>
<evidence type="ECO:0000256" key="1">
    <source>
        <dbReference type="SAM" id="MobiDB-lite"/>
    </source>
</evidence>
<evidence type="ECO:0000313" key="3">
    <source>
        <dbReference type="Proteomes" id="UP000272942"/>
    </source>
</evidence>
<accession>A0A183ATW2</accession>
<evidence type="ECO:0000313" key="4">
    <source>
        <dbReference type="WBParaSite" id="ECPE_0001042901-mRNA-1"/>
    </source>
</evidence>
<dbReference type="WBParaSite" id="ECPE_0001042901-mRNA-1">
    <property type="protein sequence ID" value="ECPE_0001042901-mRNA-1"/>
    <property type="gene ID" value="ECPE_0001042901"/>
</dbReference>
<protein>
    <submittedName>
        <fullName evidence="4">Ribonuclease E/G</fullName>
    </submittedName>
</protein>
<reference evidence="2 3" key="2">
    <citation type="submission" date="2018-11" db="EMBL/GenBank/DDBJ databases">
        <authorList>
            <consortium name="Pathogen Informatics"/>
        </authorList>
    </citation>
    <scope>NUCLEOTIDE SEQUENCE [LARGE SCALE GENOMIC DNA]</scope>
    <source>
        <strain evidence="2 3">Egypt</strain>
    </source>
</reference>
<feature type="compositionally biased region" description="Basic and acidic residues" evidence="1">
    <location>
        <begin position="70"/>
        <end position="103"/>
    </location>
</feature>